<dbReference type="PANTHER" id="PTHR43550">
    <property type="entry name" value="3-KETODIHYDROSPHINGOSINE REDUCTASE"/>
    <property type="match status" value="1"/>
</dbReference>
<dbReference type="GeneID" id="17322401"/>
<keyword evidence="3" id="KW-1185">Reference proteome</keyword>
<dbReference type="SUPFAM" id="SSF51735">
    <property type="entry name" value="NAD(P)-binding Rossmann-fold domains"/>
    <property type="match status" value="1"/>
</dbReference>
<dbReference type="Gene3D" id="3.40.50.720">
    <property type="entry name" value="NAD(P)-binding Rossmann-like Domain"/>
    <property type="match status" value="1"/>
</dbReference>
<dbReference type="Proteomes" id="UP000012073">
    <property type="component" value="Unassembled WGS sequence"/>
</dbReference>
<dbReference type="PROSITE" id="PS51257">
    <property type="entry name" value="PROKAR_LIPOPROTEIN"/>
    <property type="match status" value="1"/>
</dbReference>
<dbReference type="PANTHER" id="PTHR43550:SF3">
    <property type="entry name" value="3-KETODIHYDROSPHINGOSINE REDUCTASE"/>
    <property type="match status" value="1"/>
</dbReference>
<dbReference type="InterPro" id="IPR002347">
    <property type="entry name" value="SDR_fam"/>
</dbReference>
<feature type="compositionally biased region" description="Basic residues" evidence="1">
    <location>
        <begin position="214"/>
        <end position="231"/>
    </location>
</feature>
<dbReference type="Pfam" id="PF00106">
    <property type="entry name" value="adh_short"/>
    <property type="match status" value="1"/>
</dbReference>
<dbReference type="GO" id="GO:0030148">
    <property type="term" value="P:sphingolipid biosynthetic process"/>
    <property type="evidence" value="ECO:0007669"/>
    <property type="project" value="TreeGrafter"/>
</dbReference>
<dbReference type="GO" id="GO:0047560">
    <property type="term" value="F:3-dehydrosphinganine reductase activity"/>
    <property type="evidence" value="ECO:0007669"/>
    <property type="project" value="TreeGrafter"/>
</dbReference>
<dbReference type="KEGG" id="ccp:CHC_T00003220001"/>
<dbReference type="EMBL" id="HG001707">
    <property type="protein sequence ID" value="CDF34871.1"/>
    <property type="molecule type" value="Genomic_DNA"/>
</dbReference>
<proteinExistence type="predicted"/>
<dbReference type="InterPro" id="IPR036291">
    <property type="entry name" value="NAD(P)-bd_dom_sf"/>
</dbReference>
<protein>
    <submittedName>
        <fullName evidence="2">Uncharacterized protein</fullName>
    </submittedName>
</protein>
<dbReference type="RefSeq" id="XP_005714690.1">
    <property type="nucleotide sequence ID" value="XM_005714633.1"/>
</dbReference>
<feature type="region of interest" description="Disordered" evidence="1">
    <location>
        <begin position="156"/>
        <end position="179"/>
    </location>
</feature>
<dbReference type="STRING" id="2769.R7QBR4"/>
<name>R7QBR4_CHOCR</name>
<dbReference type="Gramene" id="CDF34871">
    <property type="protein sequence ID" value="CDF34871"/>
    <property type="gene ID" value="CHC_T00003220001"/>
</dbReference>
<sequence length="275" mass="30549">MQPTTPRPTALIIGGSSGIGLACARLAVRRGVSVILASRTEARLADAQRLLQEHAAKGVVVDVCVVDLANWGDFTKSLIARIQNMPDDANIVHLINAAGIFAPKPFVDCTEEDYDVSPPEPPAPTSLFPRYATILTISSPPTLCFSRAVVPSPQSRHLLRHTSRRQAHDLARGGRQHRQHWLHVGQAEHQGHAELGLLHGQGRAALPHPDPRPRARRPSHPRQRRRPGRRAYSHLQGLHRRGQGRGYHALPRLHASHRQGRRARGRRQCRRLFIG</sequence>
<dbReference type="AlphaFoldDB" id="R7QBR4"/>
<dbReference type="CDD" id="cd05233">
    <property type="entry name" value="SDR_c"/>
    <property type="match status" value="1"/>
</dbReference>
<reference evidence="3" key="1">
    <citation type="journal article" date="2013" name="Proc. Natl. Acad. Sci. U.S.A.">
        <title>Genome structure and metabolic features in the red seaweed Chondrus crispus shed light on evolution of the Archaeplastida.</title>
        <authorList>
            <person name="Collen J."/>
            <person name="Porcel B."/>
            <person name="Carre W."/>
            <person name="Ball S.G."/>
            <person name="Chaparro C."/>
            <person name="Tonon T."/>
            <person name="Barbeyron T."/>
            <person name="Michel G."/>
            <person name="Noel B."/>
            <person name="Valentin K."/>
            <person name="Elias M."/>
            <person name="Artiguenave F."/>
            <person name="Arun A."/>
            <person name="Aury J.M."/>
            <person name="Barbosa-Neto J.F."/>
            <person name="Bothwell J.H."/>
            <person name="Bouget F.Y."/>
            <person name="Brillet L."/>
            <person name="Cabello-Hurtado F."/>
            <person name="Capella-Gutierrez S."/>
            <person name="Charrier B."/>
            <person name="Cladiere L."/>
            <person name="Cock J.M."/>
            <person name="Coelho S.M."/>
            <person name="Colleoni C."/>
            <person name="Czjzek M."/>
            <person name="Da Silva C."/>
            <person name="Delage L."/>
            <person name="Denoeud F."/>
            <person name="Deschamps P."/>
            <person name="Dittami S.M."/>
            <person name="Gabaldon T."/>
            <person name="Gachon C.M."/>
            <person name="Groisillier A."/>
            <person name="Herve C."/>
            <person name="Jabbari K."/>
            <person name="Katinka M."/>
            <person name="Kloareg B."/>
            <person name="Kowalczyk N."/>
            <person name="Labadie K."/>
            <person name="Leblanc C."/>
            <person name="Lopez P.J."/>
            <person name="McLachlan D.H."/>
            <person name="Meslet-Cladiere L."/>
            <person name="Moustafa A."/>
            <person name="Nehr Z."/>
            <person name="Nyvall Collen P."/>
            <person name="Panaud O."/>
            <person name="Partensky F."/>
            <person name="Poulain J."/>
            <person name="Rensing S.A."/>
            <person name="Rousvoal S."/>
            <person name="Samson G."/>
            <person name="Symeonidi A."/>
            <person name="Weissenbach J."/>
            <person name="Zambounis A."/>
            <person name="Wincker P."/>
            <person name="Boyen C."/>
        </authorList>
    </citation>
    <scope>NUCLEOTIDE SEQUENCE [LARGE SCALE GENOMIC DNA]</scope>
    <source>
        <strain evidence="3">cv. Stackhouse</strain>
    </source>
</reference>
<evidence type="ECO:0000313" key="3">
    <source>
        <dbReference type="Proteomes" id="UP000012073"/>
    </source>
</evidence>
<organism evidence="2 3">
    <name type="scientific">Chondrus crispus</name>
    <name type="common">Carrageen Irish moss</name>
    <name type="synonym">Polymorpha crispa</name>
    <dbReference type="NCBI Taxonomy" id="2769"/>
    <lineage>
        <taxon>Eukaryota</taxon>
        <taxon>Rhodophyta</taxon>
        <taxon>Florideophyceae</taxon>
        <taxon>Rhodymeniophycidae</taxon>
        <taxon>Gigartinales</taxon>
        <taxon>Gigartinaceae</taxon>
        <taxon>Chondrus</taxon>
    </lineage>
</organism>
<evidence type="ECO:0000313" key="2">
    <source>
        <dbReference type="EMBL" id="CDF34871.1"/>
    </source>
</evidence>
<evidence type="ECO:0000256" key="1">
    <source>
        <dbReference type="SAM" id="MobiDB-lite"/>
    </source>
</evidence>
<dbReference type="GO" id="GO:0006666">
    <property type="term" value="P:3-keto-sphinganine metabolic process"/>
    <property type="evidence" value="ECO:0007669"/>
    <property type="project" value="TreeGrafter"/>
</dbReference>
<accession>R7QBR4</accession>
<dbReference type="GO" id="GO:0005789">
    <property type="term" value="C:endoplasmic reticulum membrane"/>
    <property type="evidence" value="ECO:0007669"/>
    <property type="project" value="TreeGrafter"/>
</dbReference>
<gene>
    <name evidence="2" type="ORF">CHC_T00003220001</name>
</gene>
<feature type="region of interest" description="Disordered" evidence="1">
    <location>
        <begin position="202"/>
        <end position="231"/>
    </location>
</feature>